<organism evidence="1 2">
    <name type="scientific">Trichonephila clavata</name>
    <name type="common">Joro spider</name>
    <name type="synonym">Nephila clavata</name>
    <dbReference type="NCBI Taxonomy" id="2740835"/>
    <lineage>
        <taxon>Eukaryota</taxon>
        <taxon>Metazoa</taxon>
        <taxon>Ecdysozoa</taxon>
        <taxon>Arthropoda</taxon>
        <taxon>Chelicerata</taxon>
        <taxon>Arachnida</taxon>
        <taxon>Araneae</taxon>
        <taxon>Araneomorphae</taxon>
        <taxon>Entelegynae</taxon>
        <taxon>Araneoidea</taxon>
        <taxon>Nephilidae</taxon>
        <taxon>Trichonephila</taxon>
    </lineage>
</organism>
<name>A0A8X6L5E0_TRICU</name>
<dbReference type="EMBL" id="BMAO01004414">
    <property type="protein sequence ID" value="GFQ94443.1"/>
    <property type="molecule type" value="Genomic_DNA"/>
</dbReference>
<protein>
    <recommendedName>
        <fullName evidence="3">Nuclease HARBI1</fullName>
    </recommendedName>
</protein>
<proteinExistence type="predicted"/>
<evidence type="ECO:0000313" key="2">
    <source>
        <dbReference type="Proteomes" id="UP000887116"/>
    </source>
</evidence>
<dbReference type="AlphaFoldDB" id="A0A8X6L5E0"/>
<reference evidence="1" key="1">
    <citation type="submission" date="2020-07" db="EMBL/GenBank/DDBJ databases">
        <title>Multicomponent nature underlies the extraordinary mechanical properties of spider dragline silk.</title>
        <authorList>
            <person name="Kono N."/>
            <person name="Nakamura H."/>
            <person name="Mori M."/>
            <person name="Yoshida Y."/>
            <person name="Ohtoshi R."/>
            <person name="Malay A.D."/>
            <person name="Moran D.A.P."/>
            <person name="Tomita M."/>
            <person name="Numata K."/>
            <person name="Arakawa K."/>
        </authorList>
    </citation>
    <scope>NUCLEOTIDE SEQUENCE</scope>
</reference>
<accession>A0A8X6L5E0</accession>
<dbReference type="Proteomes" id="UP000887116">
    <property type="component" value="Unassembled WGS sequence"/>
</dbReference>
<keyword evidence="2" id="KW-1185">Reference proteome</keyword>
<evidence type="ECO:0000313" key="1">
    <source>
        <dbReference type="EMBL" id="GFQ94443.1"/>
    </source>
</evidence>
<gene>
    <name evidence="1" type="ORF">TNCT_293891</name>
</gene>
<evidence type="ECO:0008006" key="3">
    <source>
        <dbReference type="Google" id="ProtNLM"/>
    </source>
</evidence>
<sequence length="129" mass="15056">MPHDLGKHWKVLKEGQFFIPEHRNDLDELDEHDFRRRYRFYKGTIETLVELLRTKLDSATGRNHALTAAEKVLAAVRFFAFGNRQINVGDLHSISQPSTSRAITDVQGLLQNYDHNISICHKLKIRECW</sequence>
<comment type="caution">
    <text evidence="1">The sequence shown here is derived from an EMBL/GenBank/DDBJ whole genome shotgun (WGS) entry which is preliminary data.</text>
</comment>
<dbReference type="OrthoDB" id="2430314at2759"/>